<dbReference type="GO" id="GO:0016020">
    <property type="term" value="C:membrane"/>
    <property type="evidence" value="ECO:0007669"/>
    <property type="project" value="UniProtKB-SubCell"/>
</dbReference>
<dbReference type="EMBL" id="VLTN01000016">
    <property type="protein sequence ID" value="KAA0153359.1"/>
    <property type="molecule type" value="Genomic_DNA"/>
</dbReference>
<dbReference type="AlphaFoldDB" id="A0A5A8CWV8"/>
<evidence type="ECO:0000313" key="11">
    <source>
        <dbReference type="Proteomes" id="UP000322899"/>
    </source>
</evidence>
<name>A0A5A8CWV8_CAFRO</name>
<evidence type="ECO:0000256" key="2">
    <source>
        <dbReference type="ARBA" id="ARBA00022692"/>
    </source>
</evidence>
<evidence type="ECO:0000313" key="10">
    <source>
        <dbReference type="EMBL" id="KAA0175715.1"/>
    </source>
</evidence>
<evidence type="ECO:0000256" key="7">
    <source>
        <dbReference type="SAM" id="SignalP"/>
    </source>
</evidence>
<keyword evidence="12" id="KW-1185">Reference proteome</keyword>
<feature type="coiled-coil region" evidence="5">
    <location>
        <begin position="410"/>
        <end position="444"/>
    </location>
</feature>
<dbReference type="EMBL" id="VLTO01000012">
    <property type="protein sequence ID" value="KAA0175715.1"/>
    <property type="molecule type" value="Genomic_DNA"/>
</dbReference>
<gene>
    <name evidence="10" type="ORF">FNF27_02801</name>
    <name evidence="8" type="ORF">FNF29_03176</name>
    <name evidence="9" type="ORF">FNF31_05840</name>
</gene>
<dbReference type="GO" id="GO:0005509">
    <property type="term" value="F:calcium ion binding"/>
    <property type="evidence" value="ECO:0007669"/>
    <property type="project" value="InterPro"/>
</dbReference>
<reference evidence="11 12" key="1">
    <citation type="submission" date="2019-07" db="EMBL/GenBank/DDBJ databases">
        <title>Genomes of Cafeteria roenbergensis.</title>
        <authorList>
            <person name="Fischer M.G."/>
            <person name="Hackl T."/>
            <person name="Roman M."/>
        </authorList>
    </citation>
    <scope>NUCLEOTIDE SEQUENCE [LARGE SCALE GENOMIC DNA]</scope>
    <source>
        <strain evidence="8 12">BVI</strain>
        <strain evidence="9 13">Cflag</strain>
        <strain evidence="10 11">E4-10P</strain>
    </source>
</reference>
<evidence type="ECO:0000313" key="9">
    <source>
        <dbReference type="EMBL" id="KAA0156917.1"/>
    </source>
</evidence>
<feature type="compositionally biased region" description="Acidic residues" evidence="6">
    <location>
        <begin position="72"/>
        <end position="86"/>
    </location>
</feature>
<dbReference type="OrthoDB" id="10039147at2759"/>
<feature type="signal peptide" evidence="7">
    <location>
        <begin position="1"/>
        <end position="21"/>
    </location>
</feature>
<evidence type="ECO:0000256" key="4">
    <source>
        <dbReference type="ARBA" id="ARBA00023136"/>
    </source>
</evidence>
<keyword evidence="5" id="KW-0175">Coiled coil</keyword>
<evidence type="ECO:0000256" key="6">
    <source>
        <dbReference type="SAM" id="MobiDB-lite"/>
    </source>
</evidence>
<dbReference type="PANTHER" id="PTHR12883">
    <property type="entry name" value="ADIPOCYTE-SPECIFIC PROTEIN 4-RELATED"/>
    <property type="match status" value="1"/>
</dbReference>
<dbReference type="EMBL" id="VLTM01000080">
    <property type="protein sequence ID" value="KAA0156917.1"/>
    <property type="molecule type" value="Genomic_DNA"/>
</dbReference>
<dbReference type="GO" id="GO:0005783">
    <property type="term" value="C:endoplasmic reticulum"/>
    <property type="evidence" value="ECO:0007669"/>
    <property type="project" value="InterPro"/>
</dbReference>
<keyword evidence="4" id="KW-0472">Membrane</keyword>
<evidence type="ECO:0008006" key="14">
    <source>
        <dbReference type="Google" id="ProtNLM"/>
    </source>
</evidence>
<dbReference type="PANTHER" id="PTHR12883:SF0">
    <property type="entry name" value="PAT COMPLEX SUBUNIT CCDC47"/>
    <property type="match status" value="1"/>
</dbReference>
<keyword evidence="3" id="KW-1133">Transmembrane helix</keyword>
<organism evidence="9 13">
    <name type="scientific">Cafeteria roenbergensis</name>
    <name type="common">Marine flagellate</name>
    <dbReference type="NCBI Taxonomy" id="33653"/>
    <lineage>
        <taxon>Eukaryota</taxon>
        <taxon>Sar</taxon>
        <taxon>Stramenopiles</taxon>
        <taxon>Bigyra</taxon>
        <taxon>Opalozoa</taxon>
        <taxon>Bicosoecida</taxon>
        <taxon>Cafeteriaceae</taxon>
        <taxon>Cafeteria</taxon>
    </lineage>
</organism>
<dbReference type="Proteomes" id="UP000325113">
    <property type="component" value="Unassembled WGS sequence"/>
</dbReference>
<feature type="region of interest" description="Disordered" evidence="6">
    <location>
        <begin position="39"/>
        <end position="58"/>
    </location>
</feature>
<keyword evidence="7" id="KW-0732">Signal</keyword>
<evidence type="ECO:0000256" key="5">
    <source>
        <dbReference type="SAM" id="Coils"/>
    </source>
</evidence>
<sequence>MRLVAVAALAALACLAGGVLADEFDEAEVAANADTVAQPPAAGAAMEGSDLGKSGRAEAADEFASSAADALDAQEEAEEEEDEAADEFEFNAPAEAQASQSGDKAKPASKSAAAGAPAARNNLPQTWEWEILALTVVLAYVGAFFLGSSVNSSLAAAWFNEFGDAGKLLPASFSTTQICSDPGSPFNKETPSAFRYYATGRARTRGLVVSLDLLPRQDLLSWVLAALSGDEDTITVEVFMDPSAVDPFVLAAAPRRDRRRIQKEARDLMAFASVVDPRKVDRGLAGLSILTDTKDALNCLSSSVVAILGRHSPALPTNRYAGDADSAASSSGASAVLPDDTDVERAADPLFRLLHITDRVPSYDRGVELLSNQAVRFKFKLPTASRMGELEELMRLALDVADRAASIKISKEALKRNKDMRARLEQIETEERDAEEGKVQIDENILAKRAHLETLKKTDRAAYLKERKRLETKMIRKRTKMVRK</sequence>
<protein>
    <recommendedName>
        <fullName evidence="14">DUF1682 domain-containing protein</fullName>
    </recommendedName>
</protein>
<keyword evidence="2" id="KW-0812">Transmembrane</keyword>
<dbReference type="GO" id="GO:0032469">
    <property type="term" value="P:endoplasmic reticulum calcium ion homeostasis"/>
    <property type="evidence" value="ECO:0007669"/>
    <property type="project" value="InterPro"/>
</dbReference>
<dbReference type="Proteomes" id="UP000322899">
    <property type="component" value="Unassembled WGS sequence"/>
</dbReference>
<evidence type="ECO:0000256" key="1">
    <source>
        <dbReference type="ARBA" id="ARBA00004167"/>
    </source>
</evidence>
<accession>A0A5A8CWV8</accession>
<evidence type="ECO:0000313" key="8">
    <source>
        <dbReference type="EMBL" id="KAA0153359.1"/>
    </source>
</evidence>
<dbReference type="OMA" id="ESMWVAT"/>
<dbReference type="Pfam" id="PF07946">
    <property type="entry name" value="CCDC47"/>
    <property type="match status" value="1"/>
</dbReference>
<dbReference type="InterPro" id="IPR012879">
    <property type="entry name" value="CCDC47"/>
</dbReference>
<evidence type="ECO:0000313" key="12">
    <source>
        <dbReference type="Proteomes" id="UP000323011"/>
    </source>
</evidence>
<dbReference type="Proteomes" id="UP000323011">
    <property type="component" value="Unassembled WGS sequence"/>
</dbReference>
<feature type="region of interest" description="Disordered" evidence="6">
    <location>
        <begin position="64"/>
        <end position="86"/>
    </location>
</feature>
<feature type="chain" id="PRO_5036136780" description="DUF1682 domain-containing protein" evidence="7">
    <location>
        <begin position="22"/>
        <end position="484"/>
    </location>
</feature>
<proteinExistence type="predicted"/>
<evidence type="ECO:0000256" key="3">
    <source>
        <dbReference type="ARBA" id="ARBA00022989"/>
    </source>
</evidence>
<comment type="caution">
    <text evidence="9">The sequence shown here is derived from an EMBL/GenBank/DDBJ whole genome shotgun (WGS) entry which is preliminary data.</text>
</comment>
<comment type="subcellular location">
    <subcellularLocation>
        <location evidence="1">Membrane</location>
        <topology evidence="1">Single-pass membrane protein</topology>
    </subcellularLocation>
</comment>
<evidence type="ECO:0000313" key="13">
    <source>
        <dbReference type="Proteomes" id="UP000325113"/>
    </source>
</evidence>